<sequence>MQKKIVQTQAGRSNDTVSRQTSDSDRNGASAAPPAYGIDFLDHQKEQSNPTGLPDKLKVGIENLSGLSMNDVRVHYNSSKPVQLQALAYTQGTDIHVGPGQERHVPHEAWHVVQQAQGRVQPTMQMKGEVPVNDDRSLEHEADVMGEKAVQMTGVMHNAKPGTVDRGAALTQSKNEGYRSPALQMRSNLPKTLVTKPVIQRLPKTWGGEWFADTYTEYSSGTGRGIDDMHLRFKPGHVVDAELIGLTQSVRTIHNKAPFYPNNDPFYKGRAIKSGDAITVDPVTKETDEGNRIDQLKTETNPLYAVSGSTAKDKTLTDTQDDPSYGQHGSHYYDIHHRLVEKDAKLNDAPKIRSVDVSKSSGQIFETTALAIKGNQAGTYYGSVRWGWRTDDAGNFAKLPLVAVSQGVPSSTFMKSAEMWNASKSSTGADTVDLPIVNVKITTAPITGQYPPNFIGPPLQIPAGTRVQIIRNATLPSTNGQIKVVDGTFTGRALEVTPADMANLRDERP</sequence>
<dbReference type="AlphaFoldDB" id="A0A2S6GL71"/>
<dbReference type="Pfam" id="PF13699">
    <property type="entry name" value="eCIS_core"/>
    <property type="match status" value="1"/>
</dbReference>
<dbReference type="OrthoDB" id="292792at2"/>
<protein>
    <submittedName>
        <fullName evidence="3">Uncharacterized protein DUF4157</fullName>
    </submittedName>
</protein>
<comment type="caution">
    <text evidence="3">The sequence shown here is derived from an EMBL/GenBank/DDBJ whole genome shotgun (WGS) entry which is preliminary data.</text>
</comment>
<dbReference type="Proteomes" id="UP000238071">
    <property type="component" value="Unassembled WGS sequence"/>
</dbReference>
<evidence type="ECO:0000259" key="2">
    <source>
        <dbReference type="Pfam" id="PF13699"/>
    </source>
</evidence>
<gene>
    <name evidence="3" type="ORF">B0F88_1189</name>
</gene>
<evidence type="ECO:0000313" key="4">
    <source>
        <dbReference type="Proteomes" id="UP000238071"/>
    </source>
</evidence>
<feature type="compositionally biased region" description="Polar residues" evidence="1">
    <location>
        <begin position="1"/>
        <end position="21"/>
    </location>
</feature>
<dbReference type="RefSeq" id="WP_104425085.1">
    <property type="nucleotide sequence ID" value="NZ_PTIY01000018.1"/>
</dbReference>
<organism evidence="3 4">
    <name type="scientific">Methylobacter tundripaludum</name>
    <dbReference type="NCBI Taxonomy" id="173365"/>
    <lineage>
        <taxon>Bacteria</taxon>
        <taxon>Pseudomonadati</taxon>
        <taxon>Pseudomonadota</taxon>
        <taxon>Gammaproteobacteria</taxon>
        <taxon>Methylococcales</taxon>
        <taxon>Methylococcaceae</taxon>
        <taxon>Methylobacter</taxon>
    </lineage>
</organism>
<reference evidence="3 4" key="1">
    <citation type="submission" date="2018-02" db="EMBL/GenBank/DDBJ databases">
        <title>Subsurface microbial communities from deep shales in Ohio and West Virginia, USA.</title>
        <authorList>
            <person name="Wrighton K."/>
        </authorList>
    </citation>
    <scope>NUCLEOTIDE SEQUENCE [LARGE SCALE GENOMIC DNA]</scope>
    <source>
        <strain evidence="3 4">OWC-G53F</strain>
    </source>
</reference>
<dbReference type="InterPro" id="IPR025295">
    <property type="entry name" value="eCIS_core_dom"/>
</dbReference>
<accession>A0A2S6GL71</accession>
<feature type="region of interest" description="Disordered" evidence="1">
    <location>
        <begin position="1"/>
        <end position="36"/>
    </location>
</feature>
<name>A0A2S6GL71_9GAMM</name>
<proteinExistence type="predicted"/>
<dbReference type="EMBL" id="PTIY01000018">
    <property type="protein sequence ID" value="PPK65977.1"/>
    <property type="molecule type" value="Genomic_DNA"/>
</dbReference>
<evidence type="ECO:0000256" key="1">
    <source>
        <dbReference type="SAM" id="MobiDB-lite"/>
    </source>
</evidence>
<keyword evidence="4" id="KW-1185">Reference proteome</keyword>
<evidence type="ECO:0000313" key="3">
    <source>
        <dbReference type="EMBL" id="PPK65977.1"/>
    </source>
</evidence>
<feature type="domain" description="eCIS core" evidence="2">
    <location>
        <begin position="53"/>
        <end position="118"/>
    </location>
</feature>